<dbReference type="GO" id="GO:0016787">
    <property type="term" value="F:hydrolase activity"/>
    <property type="evidence" value="ECO:0007669"/>
    <property type="project" value="UniProtKB-KW"/>
</dbReference>
<dbReference type="Gene3D" id="1.10.10.2520">
    <property type="entry name" value="Cell wall hydrolase SleB, domain 1"/>
    <property type="match status" value="1"/>
</dbReference>
<dbReference type="RefSeq" id="WP_324717617.1">
    <property type="nucleotide sequence ID" value="NZ_CP141615.1"/>
</dbReference>
<keyword evidence="3" id="KW-1185">Reference proteome</keyword>
<dbReference type="EMBL" id="CP141615">
    <property type="protein sequence ID" value="WRP18346.1"/>
    <property type="molecule type" value="Genomic_DNA"/>
</dbReference>
<protein>
    <submittedName>
        <fullName evidence="2">Cell wall hydrolase</fullName>
    </submittedName>
</protein>
<accession>A0ABZ1C0P4</accession>
<dbReference type="CDD" id="cd00118">
    <property type="entry name" value="LysM"/>
    <property type="match status" value="1"/>
</dbReference>
<dbReference type="InterPro" id="IPR042047">
    <property type="entry name" value="SleB_dom1"/>
</dbReference>
<dbReference type="SUPFAM" id="SSF54106">
    <property type="entry name" value="LysM domain"/>
    <property type="match status" value="1"/>
</dbReference>
<evidence type="ECO:0000313" key="3">
    <source>
        <dbReference type="Proteomes" id="UP001332192"/>
    </source>
</evidence>
<dbReference type="InterPro" id="IPR036779">
    <property type="entry name" value="LysM_dom_sf"/>
</dbReference>
<keyword evidence="2" id="KW-0378">Hydrolase</keyword>
<organism evidence="2 3">
    <name type="scientific">Carboxydichorda subterranea</name>
    <dbReference type="NCBI Taxonomy" id="3109565"/>
    <lineage>
        <taxon>Bacteria</taxon>
        <taxon>Bacillati</taxon>
        <taxon>Bacillota</taxon>
        <taxon>Limnochordia</taxon>
        <taxon>Limnochordales</taxon>
        <taxon>Geochordaceae</taxon>
        <taxon>Carboxydichorda</taxon>
    </lineage>
</organism>
<dbReference type="Proteomes" id="UP001332192">
    <property type="component" value="Chromosome"/>
</dbReference>
<dbReference type="InterPro" id="IPR011105">
    <property type="entry name" value="Cell_wall_hydrolase_SleB"/>
</dbReference>
<dbReference type="Gene3D" id="3.10.350.10">
    <property type="entry name" value="LysM domain"/>
    <property type="match status" value="1"/>
</dbReference>
<gene>
    <name evidence="2" type="ORF">U7230_04885</name>
</gene>
<sequence>MDKTVLAIILSVAVLVAVVAARAGQAASPDAAGKLAPGPSSPFTFRPPPGTRIYVIQKGDTLFSIARRFDTTVDVIRTLNGLDDPDRIAVGQPLVVPDAAPSGRDPSVAAAASPAPAARPAFGFGRLYRYSQQDRRLLAAIIWLEARGEPFEGKVAVGAVVLNRVESPLFPDSVEEVLLQPGQFPFSAETLYSVQPDSSAWQAADRALAGEDPTGGALYFYNPERTVTPEFWAGRPVVARIGRHVFTR</sequence>
<feature type="domain" description="LysM" evidence="1">
    <location>
        <begin position="52"/>
        <end position="96"/>
    </location>
</feature>
<dbReference type="Gene3D" id="6.20.240.60">
    <property type="match status" value="1"/>
</dbReference>
<name>A0ABZ1C0P4_9FIRM</name>
<dbReference type="SMART" id="SM00257">
    <property type="entry name" value="LysM"/>
    <property type="match status" value="1"/>
</dbReference>
<dbReference type="PROSITE" id="PS51782">
    <property type="entry name" value="LYSM"/>
    <property type="match status" value="1"/>
</dbReference>
<reference evidence="2 3" key="1">
    <citation type="journal article" date="2024" name="Front. Microbiol.">
        <title>Novel thermophilic genera Geochorda gen. nov. and Carboxydochorda gen. nov. from the deep terrestrial subsurface reveal the ecophysiological diversity in the class Limnochordia.</title>
        <authorList>
            <person name="Karnachuk O.V."/>
            <person name="Lukina A.P."/>
            <person name="Avakyan M.R."/>
            <person name="Kadnikov V.V."/>
            <person name="Begmatov S."/>
            <person name="Beletsky A.V."/>
            <person name="Vlasova K.G."/>
            <person name="Novikov A.A."/>
            <person name="Shcherbakova V.A."/>
            <person name="Mardanov A.V."/>
            <person name="Ravin N.V."/>
        </authorList>
    </citation>
    <scope>NUCLEOTIDE SEQUENCE [LARGE SCALE GENOMIC DNA]</scope>
    <source>
        <strain evidence="2 3">L945</strain>
    </source>
</reference>
<dbReference type="PANTHER" id="PTHR33734:SF22">
    <property type="entry name" value="MEMBRANE-BOUND LYTIC MUREIN TRANSGLYCOSYLASE D"/>
    <property type="match status" value="1"/>
</dbReference>
<dbReference type="Pfam" id="PF01476">
    <property type="entry name" value="LysM"/>
    <property type="match status" value="1"/>
</dbReference>
<dbReference type="InterPro" id="IPR018392">
    <property type="entry name" value="LysM"/>
</dbReference>
<proteinExistence type="predicted"/>
<evidence type="ECO:0000259" key="1">
    <source>
        <dbReference type="PROSITE" id="PS51782"/>
    </source>
</evidence>
<dbReference type="Pfam" id="PF07486">
    <property type="entry name" value="Hydrolase_2"/>
    <property type="match status" value="1"/>
</dbReference>
<dbReference type="PANTHER" id="PTHR33734">
    <property type="entry name" value="LYSM DOMAIN-CONTAINING GPI-ANCHORED PROTEIN 2"/>
    <property type="match status" value="1"/>
</dbReference>
<evidence type="ECO:0000313" key="2">
    <source>
        <dbReference type="EMBL" id="WRP18346.1"/>
    </source>
</evidence>